<sequence>MLMSAYPPEKSFEDRYALIDHLRNLGYTEDLLGKKTVEMTLPELQQTYINLEYQKDERT</sequence>
<dbReference type="OrthoDB" id="2973140at2"/>
<organism evidence="1 2">
    <name type="scientific">Halobacillus litoralis</name>
    <dbReference type="NCBI Taxonomy" id="45668"/>
    <lineage>
        <taxon>Bacteria</taxon>
        <taxon>Bacillati</taxon>
        <taxon>Bacillota</taxon>
        <taxon>Bacilli</taxon>
        <taxon>Bacillales</taxon>
        <taxon>Bacillaceae</taxon>
        <taxon>Halobacillus</taxon>
    </lineage>
</organism>
<reference evidence="1 2" key="1">
    <citation type="submission" date="2019-11" db="EMBL/GenBank/DDBJ databases">
        <title>Genome sequences of 17 halophilic strains isolated from different environments.</title>
        <authorList>
            <person name="Furrow R.E."/>
        </authorList>
    </citation>
    <scope>NUCLEOTIDE SEQUENCE [LARGE SCALE GENOMIC DNA]</scope>
    <source>
        <strain evidence="1 2">22511_23_Filter</strain>
    </source>
</reference>
<protein>
    <recommendedName>
        <fullName evidence="3">Fur-regulated basic protein FbpA</fullName>
    </recommendedName>
</protein>
<dbReference type="EMBL" id="WMET01000001">
    <property type="protein sequence ID" value="MYL18526.1"/>
    <property type="molecule type" value="Genomic_DNA"/>
</dbReference>
<evidence type="ECO:0000313" key="1">
    <source>
        <dbReference type="EMBL" id="MYL18526.1"/>
    </source>
</evidence>
<comment type="caution">
    <text evidence="1">The sequence shown here is derived from an EMBL/GenBank/DDBJ whole genome shotgun (WGS) entry which is preliminary data.</text>
</comment>
<evidence type="ECO:0008006" key="3">
    <source>
        <dbReference type="Google" id="ProtNLM"/>
    </source>
</evidence>
<proteinExistence type="predicted"/>
<evidence type="ECO:0000313" key="2">
    <source>
        <dbReference type="Proteomes" id="UP000460949"/>
    </source>
</evidence>
<name>A0A845DM75_9BACI</name>
<gene>
    <name evidence="1" type="ORF">GLW04_01415</name>
</gene>
<dbReference type="RefSeq" id="WP_160834985.1">
    <property type="nucleotide sequence ID" value="NZ_JAIVAK010000004.1"/>
</dbReference>
<accession>A0A845DM75</accession>
<dbReference type="Proteomes" id="UP000460949">
    <property type="component" value="Unassembled WGS sequence"/>
</dbReference>
<dbReference type="AlphaFoldDB" id="A0A845DM75"/>